<keyword evidence="4 9" id="KW-0808">Transferase</keyword>
<feature type="binding site" evidence="9">
    <location>
        <position position="67"/>
    </location>
    <ligand>
        <name>substrate</name>
    </ligand>
</feature>
<dbReference type="KEGG" id="pdl:Pyrde_1834"/>
<evidence type="ECO:0000256" key="2">
    <source>
        <dbReference type="ARBA" id="ARBA00022571"/>
    </source>
</evidence>
<evidence type="ECO:0000313" key="14">
    <source>
        <dbReference type="Proteomes" id="UP000196694"/>
    </source>
</evidence>
<dbReference type="NCBIfam" id="NF010662">
    <property type="entry name" value="PRK14058.1-4"/>
    <property type="match status" value="1"/>
</dbReference>
<keyword evidence="14" id="KW-1185">Reference proteome</keyword>
<dbReference type="GeneID" id="26100175"/>
<evidence type="ECO:0000256" key="9">
    <source>
        <dbReference type="HAMAP-Rule" id="MF_02082"/>
    </source>
</evidence>
<dbReference type="Proteomes" id="UP000058613">
    <property type="component" value="Chromosome"/>
</dbReference>
<comment type="subcellular location">
    <subcellularLocation>
        <location evidence="9">Cytoplasm</location>
    </subcellularLocation>
</comment>
<dbReference type="Pfam" id="PF00696">
    <property type="entry name" value="AA_kinase"/>
    <property type="match status" value="1"/>
</dbReference>
<dbReference type="PIRSF" id="PIRSF000728">
    <property type="entry name" value="NAGK"/>
    <property type="match status" value="1"/>
</dbReference>
<dbReference type="InterPro" id="IPR036393">
    <property type="entry name" value="AceGlu_kinase-like_sf"/>
</dbReference>
<comment type="pathway">
    <text evidence="9">Amino-acid biosynthesis; L-lysine biosynthesis via AAA pathway; L-lysine from L-alpha-aminoadipate (Thermus route): step 2/5.</text>
</comment>
<comment type="catalytic activity">
    <reaction evidence="9">
        <text>[amino-group carrier protein]-C-terminal-gamma-(L-glutamyl)-L-glutamate + ATP = [amino-group carrier protein]-C-terminal-gamma-(5-phospho-L-glutamyl)-L-glutamate + ADP</text>
        <dbReference type="Rhea" id="RHEA:52632"/>
        <dbReference type="Rhea" id="RHEA-COMP:13311"/>
        <dbReference type="Rhea" id="RHEA-COMP:13313"/>
        <dbReference type="ChEBI" id="CHEBI:30616"/>
        <dbReference type="ChEBI" id="CHEBI:136714"/>
        <dbReference type="ChEBI" id="CHEBI:136717"/>
        <dbReference type="ChEBI" id="CHEBI:456216"/>
        <dbReference type="EC" id="2.7.2.19"/>
    </reaction>
</comment>
<comment type="similarity">
    <text evidence="9">Belongs to the acetylglutamate kinase family. LysZ subfamily.</text>
</comment>
<evidence type="ECO:0000256" key="6">
    <source>
        <dbReference type="ARBA" id="ARBA00022777"/>
    </source>
</evidence>
<dbReference type="InterPro" id="IPR004662">
    <property type="entry name" value="AcgluKinase_fam"/>
</dbReference>
<feature type="binding site" evidence="9">
    <location>
        <begin position="40"/>
        <end position="41"/>
    </location>
    <ligand>
        <name>substrate</name>
    </ligand>
</feature>
<name>A0A0P0N5R6_9CREN</name>
<reference evidence="12 14" key="2">
    <citation type="submission" date="2017-05" db="EMBL/GenBank/DDBJ databases">
        <title>The draft genome of the hyperthermophilic archaeon 'Pyrodictium delaneyi strain Hulk', an iron and nitrate reducer, reveals the capacity for sulfate reduction.</title>
        <authorList>
            <person name="Demey L.M."/>
            <person name="Miller C."/>
            <person name="Manzella M."/>
            <person name="Reguera G."/>
            <person name="Kashefi K."/>
        </authorList>
    </citation>
    <scope>NUCLEOTIDE SEQUENCE [LARGE SCALE GENOMIC DNA]</scope>
    <source>
        <strain evidence="12 14">Hulk</strain>
    </source>
</reference>
<dbReference type="NCBIfam" id="TIGR00761">
    <property type="entry name" value="argB"/>
    <property type="match status" value="1"/>
</dbReference>
<evidence type="ECO:0000256" key="5">
    <source>
        <dbReference type="ARBA" id="ARBA00022741"/>
    </source>
</evidence>
<dbReference type="PRINTS" id="PR00474">
    <property type="entry name" value="GLU5KINASE"/>
</dbReference>
<dbReference type="EMBL" id="CP013011">
    <property type="protein sequence ID" value="ALL01877.1"/>
    <property type="molecule type" value="Genomic_DNA"/>
</dbReference>
<comment type="function">
    <text evidence="9">Involved in both the arginine and lysine biosynthetic pathways. Phosphorylates the LysW-bound precursors glutamate (for arginine biosynthesis), respectively alpha-aminoadipate (for lysine biosynthesis).</text>
</comment>
<protein>
    <recommendedName>
        <fullName evidence="9">Putative [LysW]-aminoadipate/[LysW]-glutamate kinase</fullName>
        <ecNumber evidence="9">2.7.2.17</ecNumber>
        <ecNumber evidence="9">2.7.2.19</ecNumber>
    </recommendedName>
</protein>
<dbReference type="RefSeq" id="WP_055410940.1">
    <property type="nucleotide sequence ID" value="NZ_CP013011.1"/>
</dbReference>
<evidence type="ECO:0000256" key="3">
    <source>
        <dbReference type="ARBA" id="ARBA00022605"/>
    </source>
</evidence>
<dbReference type="GO" id="GO:0005524">
    <property type="term" value="F:ATP binding"/>
    <property type="evidence" value="ECO:0007669"/>
    <property type="project" value="UniProtKB-KW"/>
</dbReference>
<dbReference type="EMBL" id="NCQP01000002">
    <property type="protein sequence ID" value="OWJ55209.1"/>
    <property type="molecule type" value="Genomic_DNA"/>
</dbReference>
<dbReference type="STRING" id="1273541.Pyrde_1834"/>
<comment type="pathway">
    <text evidence="9">Amino-acid biosynthesis; L-arginine biosynthesis.</text>
</comment>
<feature type="domain" description="Aspartate/glutamate/uridylate kinase" evidence="10">
    <location>
        <begin position="3"/>
        <end position="252"/>
    </location>
</feature>
<dbReference type="EC" id="2.7.2.17" evidence="9"/>
<dbReference type="EC" id="2.7.2.19" evidence="9"/>
<dbReference type="UniPathway" id="UPA00033">
    <property type="reaction ID" value="UER00036"/>
</dbReference>
<keyword evidence="7 9" id="KW-0067">ATP-binding</keyword>
<keyword evidence="6 9" id="KW-0418">Kinase</keyword>
<dbReference type="Proteomes" id="UP000196694">
    <property type="component" value="Unassembled WGS sequence"/>
</dbReference>
<evidence type="ECO:0000256" key="1">
    <source>
        <dbReference type="ARBA" id="ARBA00022490"/>
    </source>
</evidence>
<keyword evidence="3 9" id="KW-0028">Amino-acid biosynthesis</keyword>
<dbReference type="PANTHER" id="PTHR23342:SF0">
    <property type="entry name" value="N-ACETYLGLUTAMATE SYNTHASE, MITOCHONDRIAL"/>
    <property type="match status" value="1"/>
</dbReference>
<feature type="site" description="Transition state stabilizer" evidence="9">
    <location>
        <position position="233"/>
    </location>
</feature>
<dbReference type="GO" id="GO:0042450">
    <property type="term" value="P:L-arginine biosynthetic process via ornithine"/>
    <property type="evidence" value="ECO:0007669"/>
    <property type="project" value="UniProtKB-UniRule"/>
</dbReference>
<dbReference type="PANTHER" id="PTHR23342">
    <property type="entry name" value="N-ACETYLGLUTAMATE SYNTHASE"/>
    <property type="match status" value="1"/>
</dbReference>
<evidence type="ECO:0000256" key="4">
    <source>
        <dbReference type="ARBA" id="ARBA00022679"/>
    </source>
</evidence>
<dbReference type="GO" id="GO:0019878">
    <property type="term" value="P:lysine biosynthetic process via aminoadipic acid"/>
    <property type="evidence" value="ECO:0007669"/>
    <property type="project" value="UniProtKB-UniRule"/>
</dbReference>
<dbReference type="HAMAP" id="MF_02082">
    <property type="entry name" value="LysZ"/>
    <property type="match status" value="1"/>
</dbReference>
<keyword evidence="1 9" id="KW-0963">Cytoplasm</keyword>
<dbReference type="GO" id="GO:0005737">
    <property type="term" value="C:cytoplasm"/>
    <property type="evidence" value="ECO:0007669"/>
    <property type="project" value="UniProtKB-SubCell"/>
</dbReference>
<feature type="site" description="Transition state stabilizer" evidence="9">
    <location>
        <position position="7"/>
    </location>
</feature>
<evidence type="ECO:0000313" key="12">
    <source>
        <dbReference type="EMBL" id="OWJ55209.1"/>
    </source>
</evidence>
<sequence>MVTVVVKAGGRALMNNLENIVSSVAAAAQQGHRVVFVHGGGDLVTEYEKRLGVEPRFVVSPQGIRSRYTTEEELEVFVMVLGGLLNKRICSRLAKLGARPIGLTGVDGLVLQAERKKRIVILDPETGRKRVVPGGYTGRITSVDKDFLWRLLSDGYTPVLAPIAYDPGEGVLLNVDGDQAAARVAGALPADALIVLTDVDGLILDGQVVKKLTTSEAEKLLEEGKIGPGMNRKIHEIIRAIDQGVKYAVITNAAHPDPVQRGLEGHGTVIEQG</sequence>
<gene>
    <name evidence="9" type="primary">lysZ</name>
    <name evidence="12" type="ORF">Pdsh_04230</name>
    <name evidence="11" type="ORF">Pyrde_1834</name>
</gene>
<accession>A0A0P0N5R6</accession>
<dbReference type="SUPFAM" id="SSF53633">
    <property type="entry name" value="Carbamate kinase-like"/>
    <property type="match status" value="1"/>
</dbReference>
<evidence type="ECO:0000313" key="13">
    <source>
        <dbReference type="Proteomes" id="UP000058613"/>
    </source>
</evidence>
<evidence type="ECO:0000313" key="11">
    <source>
        <dbReference type="EMBL" id="ALL01877.1"/>
    </source>
</evidence>
<keyword evidence="8 9" id="KW-0457">Lysine biosynthesis</keyword>
<dbReference type="InterPro" id="IPR001048">
    <property type="entry name" value="Asp/Glu/Uridylate_kinase"/>
</dbReference>
<dbReference type="InterPro" id="IPR037529">
    <property type="entry name" value="LysZ"/>
</dbReference>
<dbReference type="OrthoDB" id="6816at2157"/>
<evidence type="ECO:0000256" key="8">
    <source>
        <dbReference type="ARBA" id="ARBA00023154"/>
    </source>
</evidence>
<evidence type="ECO:0000256" key="7">
    <source>
        <dbReference type="ARBA" id="ARBA00022840"/>
    </source>
</evidence>
<keyword evidence="2 9" id="KW-0055">Arginine biosynthesis</keyword>
<dbReference type="AlphaFoldDB" id="A0A0P0N5R6"/>
<evidence type="ECO:0000259" key="10">
    <source>
        <dbReference type="Pfam" id="PF00696"/>
    </source>
</evidence>
<organism evidence="11 13">
    <name type="scientific">Pyrodictium delaneyi</name>
    <dbReference type="NCBI Taxonomy" id="1273541"/>
    <lineage>
        <taxon>Archaea</taxon>
        <taxon>Thermoproteota</taxon>
        <taxon>Thermoprotei</taxon>
        <taxon>Desulfurococcales</taxon>
        <taxon>Pyrodictiaceae</taxon>
        <taxon>Pyrodictium</taxon>
    </lineage>
</organism>
<dbReference type="GO" id="GO:0003991">
    <property type="term" value="F:acetylglutamate kinase activity"/>
    <property type="evidence" value="ECO:0007669"/>
    <property type="project" value="TreeGrafter"/>
</dbReference>
<comment type="catalytic activity">
    <reaction evidence="9">
        <text>[amino-group carrier protein]-C-terminal-N-(1,4-dicarboxybutan-1-yl)-L-glutamine + ATP = [amino-group carrier protein]-C-terminal-N-(1-carboxy-5-phosphooxy-5-oxopentan-1-yl)-L-glutamine + ADP</text>
        <dbReference type="Rhea" id="RHEA:41944"/>
        <dbReference type="Rhea" id="RHEA-COMP:9694"/>
        <dbReference type="Rhea" id="RHEA-COMP:9712"/>
        <dbReference type="ChEBI" id="CHEBI:30616"/>
        <dbReference type="ChEBI" id="CHEBI:78499"/>
        <dbReference type="ChEBI" id="CHEBI:78503"/>
        <dbReference type="ChEBI" id="CHEBI:456216"/>
        <dbReference type="EC" id="2.7.2.17"/>
    </reaction>
</comment>
<reference evidence="11 13" key="1">
    <citation type="submission" date="2015-10" db="EMBL/GenBank/DDBJ databases">
        <title>Complete genome sequence of hyperthermophilic archaeon Pyrodictium delaneyi Su06.</title>
        <authorList>
            <person name="Jung J.-H."/>
            <person name="Lin J."/>
            <person name="Holden J.F."/>
            <person name="Park C.-S."/>
        </authorList>
    </citation>
    <scope>NUCLEOTIDE SEQUENCE [LARGE SCALE GENOMIC DNA]</scope>
    <source>
        <strain evidence="11 13">Su06</strain>
    </source>
</reference>
<dbReference type="InterPro" id="IPR001057">
    <property type="entry name" value="Glu/AcGlu_kinase"/>
</dbReference>
<keyword evidence="5 9" id="KW-0547">Nucleotide-binding</keyword>
<feature type="binding site" evidence="9">
    <location>
        <position position="174"/>
    </location>
    <ligand>
        <name>substrate</name>
    </ligand>
</feature>
<dbReference type="UniPathway" id="UPA00068"/>
<dbReference type="Gene3D" id="3.40.1160.10">
    <property type="entry name" value="Acetylglutamate kinase-like"/>
    <property type="match status" value="1"/>
</dbReference>
<proteinExistence type="inferred from homology"/>